<sequence length="267" mass="30651">MVMLLLKYTVAKSGNRKGRKCEIKRNTFDRYRRVVSKSVAIKSKDPKIIGFSYFIGRQPDLQDEINEYFEVVTFEITSAKKSSMKSVLERCDDIWGGLEAQKELSTVDEAFKKLLAGTKSLHDDILRPVIEVFQAHTRLATTRAEYPFMFLATIFNCCRQSDLAKADPSTFTLVNHEYLGPIVQCLVTETKTRVPRFIEFYPVAGAYDPIVALDLLLRSTESHLQQVSLQSKNINCFVTIWCKLMTSFWTRRALFRCSKSNMVTNLI</sequence>
<gene>
    <name evidence="6" type="ORF">HG537_0G03110</name>
</gene>
<dbReference type="SUPFAM" id="SSF56349">
    <property type="entry name" value="DNA breaking-rejoining enzymes"/>
    <property type="match status" value="1"/>
</dbReference>
<evidence type="ECO:0000256" key="3">
    <source>
        <dbReference type="ARBA" id="ARBA00023172"/>
    </source>
</evidence>
<keyword evidence="3" id="KW-0233">DNA recombination</keyword>
<evidence type="ECO:0000256" key="1">
    <source>
        <dbReference type="ARBA" id="ARBA00008857"/>
    </source>
</evidence>
<dbReference type="InterPro" id="IPR011010">
    <property type="entry name" value="DNA_brk_join_enz"/>
</dbReference>
<dbReference type="GO" id="GO:0003677">
    <property type="term" value="F:DNA binding"/>
    <property type="evidence" value="ECO:0007669"/>
    <property type="project" value="InterPro"/>
</dbReference>
<dbReference type="Pfam" id="PF03930">
    <property type="entry name" value="Flp_N"/>
    <property type="match status" value="1"/>
</dbReference>
<dbReference type="OrthoDB" id="4071479at2759"/>
<evidence type="ECO:0000313" key="6">
    <source>
        <dbReference type="EMBL" id="QLQ82056.1"/>
    </source>
</evidence>
<comment type="caution">
    <text evidence="4">Lacks conserved residue(s) required for the propagation of feature annotation.</text>
</comment>
<comment type="similarity">
    <text evidence="1 4">Belongs to the 'phage' integrase family.</text>
</comment>
<evidence type="ECO:0000313" key="7">
    <source>
        <dbReference type="Proteomes" id="UP000510647"/>
    </source>
</evidence>
<organism evidence="6 7">
    <name type="scientific">Torulaspora globosa</name>
    <dbReference type="NCBI Taxonomy" id="48254"/>
    <lineage>
        <taxon>Eukaryota</taxon>
        <taxon>Fungi</taxon>
        <taxon>Dikarya</taxon>
        <taxon>Ascomycota</taxon>
        <taxon>Saccharomycotina</taxon>
        <taxon>Saccharomycetes</taxon>
        <taxon>Saccharomycetales</taxon>
        <taxon>Saccharomycetaceae</taxon>
        <taxon>Torulaspora</taxon>
    </lineage>
</organism>
<evidence type="ECO:0000256" key="4">
    <source>
        <dbReference type="PROSITE-ProRule" id="PRU01247"/>
    </source>
</evidence>
<protein>
    <recommendedName>
        <fullName evidence="5">Tyr recombinase Flp-type domain-containing protein</fullName>
    </recommendedName>
</protein>
<dbReference type="Gene3D" id="1.10.443.10">
    <property type="entry name" value="Intergrase catalytic core"/>
    <property type="match status" value="1"/>
</dbReference>
<dbReference type="Proteomes" id="UP000510647">
    <property type="component" value="Chromosome 7"/>
</dbReference>
<dbReference type="AlphaFoldDB" id="A0A7H9HZQ7"/>
<name>A0A7H9HZQ7_9SACH</name>
<dbReference type="GO" id="GO:0015074">
    <property type="term" value="P:DNA integration"/>
    <property type="evidence" value="ECO:0007669"/>
    <property type="project" value="UniProtKB-KW"/>
</dbReference>
<keyword evidence="2" id="KW-0229">DNA integration</keyword>
<dbReference type="PROSITE" id="PS51899">
    <property type="entry name" value="TYR_RECOMBINASE_FLP"/>
    <property type="match status" value="1"/>
</dbReference>
<keyword evidence="7" id="KW-1185">Reference proteome</keyword>
<dbReference type="Pfam" id="PF05202">
    <property type="entry name" value="Flp_C"/>
    <property type="match status" value="1"/>
</dbReference>
<accession>A0A7H9HZQ7</accession>
<evidence type="ECO:0000259" key="5">
    <source>
        <dbReference type="PROSITE" id="PS51899"/>
    </source>
</evidence>
<feature type="domain" description="Tyr recombinase Flp-type" evidence="5">
    <location>
        <begin position="103"/>
        <end position="267"/>
    </location>
</feature>
<evidence type="ECO:0000256" key="2">
    <source>
        <dbReference type="ARBA" id="ARBA00022908"/>
    </source>
</evidence>
<dbReference type="InterPro" id="IPR013762">
    <property type="entry name" value="Integrase-like_cat_sf"/>
</dbReference>
<dbReference type="InterPro" id="IPR005626">
    <property type="entry name" value="Recombinase_Flp_C"/>
</dbReference>
<dbReference type="EMBL" id="CP059273">
    <property type="protein sequence ID" value="QLQ82056.1"/>
    <property type="molecule type" value="Genomic_DNA"/>
</dbReference>
<dbReference type="GO" id="GO:0006310">
    <property type="term" value="P:DNA recombination"/>
    <property type="evidence" value="ECO:0007669"/>
    <property type="project" value="UniProtKB-KW"/>
</dbReference>
<proteinExistence type="inferred from homology"/>
<dbReference type="InterPro" id="IPR022647">
    <property type="entry name" value="Recombinase_Flp_N"/>
</dbReference>
<reference evidence="6 7" key="1">
    <citation type="submission" date="2020-06" db="EMBL/GenBank/DDBJ databases">
        <title>The yeast mating-type switching endonuclease HO is a domesticated member of an unorthodox homing genetic element family.</title>
        <authorList>
            <person name="Coughlan A.Y."/>
            <person name="Lombardi L."/>
            <person name="Braun-Galleani S."/>
            <person name="Martos A.R."/>
            <person name="Galeote V."/>
            <person name="Bigey F."/>
            <person name="Dequin S."/>
            <person name="Byrne K.P."/>
            <person name="Wolfe K.H."/>
        </authorList>
    </citation>
    <scope>NUCLEOTIDE SEQUENCE [LARGE SCALE GENOMIC DNA]</scope>
    <source>
        <strain evidence="6 7">CBS2947</strain>
    </source>
</reference>